<dbReference type="PANTHER" id="PTHR35849:SF2">
    <property type="entry name" value="BLR2341 PROTEIN"/>
    <property type="match status" value="1"/>
</dbReference>
<dbReference type="SUPFAM" id="SSF52091">
    <property type="entry name" value="SpoIIaa-like"/>
    <property type="match status" value="1"/>
</dbReference>
<sequence>MGKATAQGKGESEARVIALPPDFRLAELAAVKAELLEALEAPAVNIDGAAVERVDTAALQLLVAFRRESTARGQSPAWHGVSTVMRDAASLLGLAQVLELPAPMPA</sequence>
<dbReference type="Gene3D" id="3.30.750.24">
    <property type="entry name" value="STAS domain"/>
    <property type="match status" value="1"/>
</dbReference>
<proteinExistence type="predicted"/>
<dbReference type="RefSeq" id="WP_266152326.1">
    <property type="nucleotide sequence ID" value="NZ_CP064028.1"/>
</dbReference>
<organism evidence="2 3">
    <name type="scientific">Dyella halodurans</name>
    <dbReference type="NCBI Taxonomy" id="1920171"/>
    <lineage>
        <taxon>Bacteria</taxon>
        <taxon>Pseudomonadati</taxon>
        <taxon>Pseudomonadota</taxon>
        <taxon>Gammaproteobacteria</taxon>
        <taxon>Lysobacterales</taxon>
        <taxon>Rhodanobacteraceae</taxon>
        <taxon>Dyella</taxon>
    </lineage>
</organism>
<feature type="domain" description="STAS" evidence="1">
    <location>
        <begin position="16"/>
        <end position="106"/>
    </location>
</feature>
<dbReference type="Proteomes" id="UP001595961">
    <property type="component" value="Unassembled WGS sequence"/>
</dbReference>
<gene>
    <name evidence="2" type="ORF">ACFO5W_15425</name>
</gene>
<dbReference type="PROSITE" id="PS50801">
    <property type="entry name" value="STAS"/>
    <property type="match status" value="1"/>
</dbReference>
<dbReference type="Pfam" id="PF13466">
    <property type="entry name" value="STAS_2"/>
    <property type="match status" value="1"/>
</dbReference>
<protein>
    <submittedName>
        <fullName evidence="2">Lipid asymmetry maintenance protein MlaB</fullName>
    </submittedName>
</protein>
<evidence type="ECO:0000259" key="1">
    <source>
        <dbReference type="PROSITE" id="PS50801"/>
    </source>
</evidence>
<keyword evidence="3" id="KW-1185">Reference proteome</keyword>
<dbReference type="InterPro" id="IPR002645">
    <property type="entry name" value="STAS_dom"/>
</dbReference>
<dbReference type="InterPro" id="IPR058548">
    <property type="entry name" value="MlaB-like_STAS"/>
</dbReference>
<reference evidence="3" key="1">
    <citation type="journal article" date="2019" name="Int. J. Syst. Evol. Microbiol.">
        <title>The Global Catalogue of Microorganisms (GCM) 10K type strain sequencing project: providing services to taxonomists for standard genome sequencing and annotation.</title>
        <authorList>
            <consortium name="The Broad Institute Genomics Platform"/>
            <consortium name="The Broad Institute Genome Sequencing Center for Infectious Disease"/>
            <person name="Wu L."/>
            <person name="Ma J."/>
        </authorList>
    </citation>
    <scope>NUCLEOTIDE SEQUENCE [LARGE SCALE GENOMIC DNA]</scope>
    <source>
        <strain evidence="3">CCM 4481</strain>
    </source>
</reference>
<dbReference type="InterPro" id="IPR052746">
    <property type="entry name" value="MlaB_ABC_Transporter"/>
</dbReference>
<dbReference type="EMBL" id="JBHSGA010000017">
    <property type="protein sequence ID" value="MFC4528032.1"/>
    <property type="molecule type" value="Genomic_DNA"/>
</dbReference>
<dbReference type="PANTHER" id="PTHR35849">
    <property type="entry name" value="BLR2341 PROTEIN"/>
    <property type="match status" value="1"/>
</dbReference>
<comment type="caution">
    <text evidence="2">The sequence shown here is derived from an EMBL/GenBank/DDBJ whole genome shotgun (WGS) entry which is preliminary data.</text>
</comment>
<name>A0ABV9C5K9_9GAMM</name>
<accession>A0ABV9C5K9</accession>
<evidence type="ECO:0000313" key="2">
    <source>
        <dbReference type="EMBL" id="MFC4528032.1"/>
    </source>
</evidence>
<dbReference type="InterPro" id="IPR036513">
    <property type="entry name" value="STAS_dom_sf"/>
</dbReference>
<evidence type="ECO:0000313" key="3">
    <source>
        <dbReference type="Proteomes" id="UP001595961"/>
    </source>
</evidence>